<evidence type="ECO:0000313" key="13">
    <source>
        <dbReference type="EMBL" id="THH26420.1"/>
    </source>
</evidence>
<dbReference type="GO" id="GO:0006891">
    <property type="term" value="P:intra-Golgi vesicle-mediated transport"/>
    <property type="evidence" value="ECO:0007669"/>
    <property type="project" value="TreeGrafter"/>
</dbReference>
<keyword evidence="9" id="KW-0175">Coiled coil</keyword>
<evidence type="ECO:0000256" key="8">
    <source>
        <dbReference type="ARBA" id="ARBA00031344"/>
    </source>
</evidence>
<dbReference type="PANTHER" id="PTHR12961:SF0">
    <property type="entry name" value="CONSERVED OLIGOMERIC GOLGI COMPLEX SUBUNIT 2"/>
    <property type="match status" value="1"/>
</dbReference>
<comment type="caution">
    <text evidence="13">The sequence shown here is derived from an EMBL/GenBank/DDBJ whole genome shotgun (WGS) entry which is preliminary data.</text>
</comment>
<name>A0A4S4MST6_9APHY</name>
<accession>A0A4S4MST6</accession>
<evidence type="ECO:0000256" key="1">
    <source>
        <dbReference type="ARBA" id="ARBA00004395"/>
    </source>
</evidence>
<keyword evidence="14" id="KW-1185">Reference proteome</keyword>
<feature type="coiled-coil region" evidence="9">
    <location>
        <begin position="127"/>
        <end position="161"/>
    </location>
</feature>
<dbReference type="EMBL" id="SGPM01000351">
    <property type="protein sequence ID" value="THH26420.1"/>
    <property type="molecule type" value="Genomic_DNA"/>
</dbReference>
<comment type="similarity">
    <text evidence="2">Belongs to the COG2 family.</text>
</comment>
<keyword evidence="5" id="KW-0653">Protein transport</keyword>
<feature type="compositionally biased region" description="Basic and acidic residues" evidence="10">
    <location>
        <begin position="11"/>
        <end position="33"/>
    </location>
</feature>
<evidence type="ECO:0000259" key="11">
    <source>
        <dbReference type="Pfam" id="PF06148"/>
    </source>
</evidence>
<gene>
    <name evidence="13" type="ORF">EUX98_g7769</name>
</gene>
<evidence type="ECO:0000256" key="10">
    <source>
        <dbReference type="SAM" id="MobiDB-lite"/>
    </source>
</evidence>
<dbReference type="GO" id="GO:0007030">
    <property type="term" value="P:Golgi organization"/>
    <property type="evidence" value="ECO:0007669"/>
    <property type="project" value="InterPro"/>
</dbReference>
<keyword evidence="7" id="KW-0472">Membrane</keyword>
<dbReference type="PANTHER" id="PTHR12961">
    <property type="entry name" value="CONSERVED OLIGOMERIC GOLGI COMPLEX COMPONENT 2"/>
    <property type="match status" value="1"/>
</dbReference>
<feature type="region of interest" description="Disordered" evidence="10">
    <location>
        <begin position="574"/>
        <end position="595"/>
    </location>
</feature>
<dbReference type="Proteomes" id="UP000308730">
    <property type="component" value="Unassembled WGS sequence"/>
</dbReference>
<evidence type="ECO:0000256" key="4">
    <source>
        <dbReference type="ARBA" id="ARBA00022448"/>
    </source>
</evidence>
<proteinExistence type="inferred from homology"/>
<dbReference type="GO" id="GO:0017119">
    <property type="term" value="C:Golgi transport complex"/>
    <property type="evidence" value="ECO:0007669"/>
    <property type="project" value="TreeGrafter"/>
</dbReference>
<evidence type="ECO:0000256" key="9">
    <source>
        <dbReference type="SAM" id="Coils"/>
    </source>
</evidence>
<evidence type="ECO:0000256" key="6">
    <source>
        <dbReference type="ARBA" id="ARBA00023034"/>
    </source>
</evidence>
<evidence type="ECO:0000256" key="2">
    <source>
        <dbReference type="ARBA" id="ARBA00007603"/>
    </source>
</evidence>
<protein>
    <recommendedName>
        <fullName evidence="3">Conserved oligomeric Golgi complex subunit 2</fullName>
    </recommendedName>
    <alternativeName>
        <fullName evidence="8">Component of oligomeric Golgi complex 2</fullName>
    </alternativeName>
</protein>
<evidence type="ECO:0000256" key="3">
    <source>
        <dbReference type="ARBA" id="ARBA00020977"/>
    </source>
</evidence>
<dbReference type="Pfam" id="PF12022">
    <property type="entry name" value="COG2_C"/>
    <property type="match status" value="1"/>
</dbReference>
<feature type="domain" description="Conserved oligomeric Golgi complex subunit 2 N-terminal" evidence="11">
    <location>
        <begin position="53"/>
        <end position="123"/>
    </location>
</feature>
<feature type="region of interest" description="Disordered" evidence="10">
    <location>
        <begin position="1"/>
        <end position="43"/>
    </location>
</feature>
<keyword evidence="4" id="KW-0813">Transport</keyword>
<feature type="compositionally biased region" description="Polar residues" evidence="10">
    <location>
        <begin position="1"/>
        <end position="10"/>
    </location>
</feature>
<feature type="domain" description="COG complex component COG2 C-terminal" evidence="12">
    <location>
        <begin position="477"/>
        <end position="818"/>
    </location>
</feature>
<dbReference type="AlphaFoldDB" id="A0A4S4MST6"/>
<dbReference type="OrthoDB" id="332281at2759"/>
<evidence type="ECO:0000256" key="7">
    <source>
        <dbReference type="ARBA" id="ARBA00023136"/>
    </source>
</evidence>
<dbReference type="GO" id="GO:0015031">
    <property type="term" value="P:protein transport"/>
    <property type="evidence" value="ECO:0007669"/>
    <property type="project" value="UniProtKB-KW"/>
</dbReference>
<dbReference type="InterPro" id="IPR009316">
    <property type="entry name" value="COG2"/>
</dbReference>
<organism evidence="13 14">
    <name type="scientific">Antrodiella citrinella</name>
    <dbReference type="NCBI Taxonomy" id="2447956"/>
    <lineage>
        <taxon>Eukaryota</taxon>
        <taxon>Fungi</taxon>
        <taxon>Dikarya</taxon>
        <taxon>Basidiomycota</taxon>
        <taxon>Agaricomycotina</taxon>
        <taxon>Agaricomycetes</taxon>
        <taxon>Polyporales</taxon>
        <taxon>Steccherinaceae</taxon>
        <taxon>Antrodiella</taxon>
    </lineage>
</organism>
<evidence type="ECO:0000256" key="5">
    <source>
        <dbReference type="ARBA" id="ARBA00022927"/>
    </source>
</evidence>
<evidence type="ECO:0000313" key="14">
    <source>
        <dbReference type="Proteomes" id="UP000308730"/>
    </source>
</evidence>
<dbReference type="GO" id="GO:0000139">
    <property type="term" value="C:Golgi membrane"/>
    <property type="evidence" value="ECO:0007669"/>
    <property type="project" value="UniProtKB-SubCell"/>
</dbReference>
<dbReference type="Pfam" id="PF06148">
    <property type="entry name" value="COG2_N"/>
    <property type="match status" value="1"/>
</dbReference>
<keyword evidence="6" id="KW-0333">Golgi apparatus</keyword>
<sequence length="854" mass="95893">MSTMLSPSTSRDSDNDRLGLDRLAEELEERELRSPSSSKFPPHALPNYVPLSHDNPYLSADPFNVQEFLLSRFYTSLPDLRSELRDYLVTLKDELVRLINDDYEAFISLSTDLRGEGARMERLQRPLAELRTQVLDSQRELQAIQDNVQEKLKKRAALREEKTFLHLLLKISESVTRLESLLLIAAPSDEAALTAHDQEADRLDERTRGNRAKHLSRVAAEYNQLLYHVSKAQAQKSAFVQEIQWVCERIDRIKSTLSSDLDHLFSTTVIALTEGKVPGRDTKLSESDRAKWLSDVTECLRTYDALGQWRDAEEVLRRDVVREFVKKNPFDVGYGSAHAHLLDDSDDPLAGLYNTVLKWVERDLKRVMEVAEKACAKSTTKAGNGLLTFGGVKENDKSGEKEKGERFEIMANVVWAEIGRAIMDELGNVVFAAGKPDDFRKHHETTQAFIRSLEFFAPSVPAIEAMRAHSVYTAFDRRWQLSVYFQLRWKEIVTKLEEALVVTRIERNATKANAPFVTTQGAAVWDAIASCWSAQVYIPELSHRFWKLNLQLLSRYKTWLDASLPPLDTSTRTTGSLSALIPPTPPTTRAGTPSLPTEAASAESIAADEHILLQLATAMCDLKAFEAQMWTLWREVLGVMLPRDTEVDGEESTDSSDILEDALRHALSKLLSPLPPLSSQIIYILSRRGCDALLPMRSIPSQFRAMSSSKRLPTDPSHFVSLVLRPLKTFFGIAGGDGPAKALKDEFLKAYAEEVFEVVAQRYMYFLTAMKKTEESLRRLKKGKKSTFSLFGSGSGSGGGVREDEGEEKIRVQMILDVAAFGKDAESLGVVVEESESYRTLRELANAPLAEEVA</sequence>
<comment type="subcellular location">
    <subcellularLocation>
        <location evidence="1">Golgi apparatus membrane</location>
        <topology evidence="1">Peripheral membrane protein</topology>
    </subcellularLocation>
</comment>
<evidence type="ECO:0000259" key="12">
    <source>
        <dbReference type="Pfam" id="PF12022"/>
    </source>
</evidence>
<dbReference type="InterPro" id="IPR024603">
    <property type="entry name" value="COG_complex_COG2_C"/>
</dbReference>
<dbReference type="InterPro" id="IPR024602">
    <property type="entry name" value="COG_su2_N"/>
</dbReference>
<reference evidence="13 14" key="1">
    <citation type="submission" date="2019-02" db="EMBL/GenBank/DDBJ databases">
        <title>Genome sequencing of the rare red list fungi Antrodiella citrinella (Flaviporus citrinellus).</title>
        <authorList>
            <person name="Buettner E."/>
            <person name="Kellner H."/>
        </authorList>
    </citation>
    <scope>NUCLEOTIDE SEQUENCE [LARGE SCALE GENOMIC DNA]</scope>
    <source>
        <strain evidence="13 14">DSM 108506</strain>
    </source>
</reference>